<proteinExistence type="predicted"/>
<evidence type="ECO:0000259" key="2">
    <source>
        <dbReference type="SMART" id="SM00507"/>
    </source>
</evidence>
<dbReference type="Proteomes" id="UP000470470">
    <property type="component" value="Unassembled WGS sequence"/>
</dbReference>
<comment type="caution">
    <text evidence="3">The sequence shown here is derived from an EMBL/GenBank/DDBJ whole genome shotgun (WGS) entry which is preliminary data.</text>
</comment>
<dbReference type="SMART" id="SM00507">
    <property type="entry name" value="HNHc"/>
    <property type="match status" value="1"/>
</dbReference>
<organism evidence="3 4">
    <name type="scientific">Goekera deserti</name>
    <dbReference type="NCBI Taxonomy" id="2497753"/>
    <lineage>
        <taxon>Bacteria</taxon>
        <taxon>Bacillati</taxon>
        <taxon>Actinomycetota</taxon>
        <taxon>Actinomycetes</taxon>
        <taxon>Geodermatophilales</taxon>
        <taxon>Geodermatophilaceae</taxon>
        <taxon>Goekera</taxon>
    </lineage>
</organism>
<feature type="region of interest" description="Disordered" evidence="1">
    <location>
        <begin position="385"/>
        <end position="405"/>
    </location>
</feature>
<feature type="region of interest" description="Disordered" evidence="1">
    <location>
        <begin position="159"/>
        <end position="183"/>
    </location>
</feature>
<name>A0A7K3WL90_9ACTN</name>
<dbReference type="RefSeq" id="WP_162393271.1">
    <property type="nucleotide sequence ID" value="NZ_JAABOZ010000007.1"/>
</dbReference>
<evidence type="ECO:0000256" key="1">
    <source>
        <dbReference type="SAM" id="MobiDB-lite"/>
    </source>
</evidence>
<evidence type="ECO:0000313" key="3">
    <source>
        <dbReference type="EMBL" id="NEL56649.1"/>
    </source>
</evidence>
<sequence>MSEIRSAIDALTTDDLHELTDGAVLERCTELVQLLNRVGAELTRTVHHADATGAAQYDGMRTMASWLRGHAHYSTAAASSLVKAGRALDHLPAVAAAYADGHVTAAQVTVIADTVTPARLTRAAEQHIDMGPFDQAWAVIAATRPHDVLTTAVTAFTHALDPDGPEPDPTDGRRLSMSTHGDGSVSGRFELDAVGGEKVKAALESIQQANRPAGDTRTRSQQQGDALVQLADNQLASGHLPVLRSHKPQVVVTIDLDDLVEPTTGHGAARTGFGAVISAARARWLACDAQITRIVLSPDGLPLDVGRTHRIVPPHIRRAVEHRDQHCIFAGCTAPTHWCEVHHLLEWALHDGETSLDNSALLCERHHAQVHHGYRIHRDDTAPPGHRWHTYRPDGTEIHIGPPVT</sequence>
<dbReference type="EMBL" id="JAAGWK010000039">
    <property type="protein sequence ID" value="NEL56649.1"/>
    <property type="molecule type" value="Genomic_DNA"/>
</dbReference>
<dbReference type="InterPro" id="IPR003615">
    <property type="entry name" value="HNH_nuc"/>
</dbReference>
<dbReference type="AlphaFoldDB" id="A0A7K3WL90"/>
<dbReference type="Pfam" id="PF02720">
    <property type="entry name" value="DUF222"/>
    <property type="match status" value="1"/>
</dbReference>
<dbReference type="InterPro" id="IPR003870">
    <property type="entry name" value="DUF222"/>
</dbReference>
<gene>
    <name evidence="3" type="ORF">G1H19_22020</name>
</gene>
<reference evidence="3 4" key="1">
    <citation type="submission" date="2020-02" db="EMBL/GenBank/DDBJ databases">
        <title>The whole genome sequence of CPCC 205119.</title>
        <authorList>
            <person name="Jiang Z."/>
        </authorList>
    </citation>
    <scope>NUCLEOTIDE SEQUENCE [LARGE SCALE GENOMIC DNA]</scope>
    <source>
        <strain evidence="3 4">CPCC 205119</strain>
    </source>
</reference>
<evidence type="ECO:0000313" key="4">
    <source>
        <dbReference type="Proteomes" id="UP000470470"/>
    </source>
</evidence>
<protein>
    <submittedName>
        <fullName evidence="3">DUF222 domain-containing protein</fullName>
    </submittedName>
</protein>
<accession>A0A7K3WL90</accession>
<keyword evidence="4" id="KW-1185">Reference proteome</keyword>
<dbReference type="CDD" id="cd00085">
    <property type="entry name" value="HNHc"/>
    <property type="match status" value="1"/>
</dbReference>
<feature type="domain" description="HNH nuclease" evidence="2">
    <location>
        <begin position="315"/>
        <end position="368"/>
    </location>
</feature>